<dbReference type="RefSeq" id="WP_128911807.1">
    <property type="nucleotide sequence ID" value="NZ_RDSM01000001.1"/>
</dbReference>
<comment type="caution">
    <text evidence="2">The sequence shown here is derived from an EMBL/GenBank/DDBJ whole genome shotgun (WGS) entry which is preliminary data.</text>
</comment>
<dbReference type="InterPro" id="IPR036113">
    <property type="entry name" value="Asp/Glu-ADT_sf_sub_c"/>
</dbReference>
<dbReference type="AlphaFoldDB" id="A0A4Q0T7T6"/>
<keyword evidence="1" id="KW-0436">Ligase</keyword>
<dbReference type="GO" id="GO:0050566">
    <property type="term" value="F:asparaginyl-tRNA synthase (glutamine-hydrolyzing) activity"/>
    <property type="evidence" value="ECO:0007669"/>
    <property type="project" value="RHEA"/>
</dbReference>
<dbReference type="GO" id="GO:0006450">
    <property type="term" value="P:regulation of translational fidelity"/>
    <property type="evidence" value="ECO:0007669"/>
    <property type="project" value="InterPro"/>
</dbReference>
<keyword evidence="1" id="KW-0547">Nucleotide-binding</keyword>
<keyword evidence="2" id="KW-0808">Transferase</keyword>
<comment type="similarity">
    <text evidence="1">Belongs to the GatC family.</text>
</comment>
<dbReference type="GO" id="GO:0070681">
    <property type="term" value="P:glutaminyl-tRNAGln biosynthesis via transamidation"/>
    <property type="evidence" value="ECO:0007669"/>
    <property type="project" value="TreeGrafter"/>
</dbReference>
<proteinExistence type="inferred from homology"/>
<comment type="function">
    <text evidence="1">Allows the formation of correctly charged Asn-tRNA(Asn) or Gln-tRNA(Gln) through the transamidation of misacylated Asp-tRNA(Asn) or Glu-tRNA(Gln) in organisms which lack either or both of asparaginyl-tRNA or glutaminyl-tRNA synthetases. The reaction takes place in the presence of glutamine and ATP through an activated phospho-Asp-tRNA(Asn) or phospho-Glu-tRNA(Gln).</text>
</comment>
<dbReference type="EC" id="6.3.5.-" evidence="1"/>
<reference evidence="2 3" key="1">
    <citation type="submission" date="2018-11" db="EMBL/GenBank/DDBJ databases">
        <authorList>
            <person name="Mardanov A.V."/>
            <person name="Ravin N.V."/>
            <person name="Dedysh S.N."/>
        </authorList>
    </citation>
    <scope>NUCLEOTIDE SEQUENCE [LARGE SCALE GENOMIC DNA]</scope>
    <source>
        <strain evidence="2 3">AF10</strain>
    </source>
</reference>
<keyword evidence="3" id="KW-1185">Reference proteome</keyword>
<dbReference type="HAMAP" id="MF_00122">
    <property type="entry name" value="GatC"/>
    <property type="match status" value="1"/>
</dbReference>
<evidence type="ECO:0000256" key="1">
    <source>
        <dbReference type="HAMAP-Rule" id="MF_00122"/>
    </source>
</evidence>
<comment type="catalytic activity">
    <reaction evidence="1">
        <text>L-glutamyl-tRNA(Gln) + L-glutamine + ATP + H2O = L-glutaminyl-tRNA(Gln) + L-glutamate + ADP + phosphate + H(+)</text>
        <dbReference type="Rhea" id="RHEA:17521"/>
        <dbReference type="Rhea" id="RHEA-COMP:9681"/>
        <dbReference type="Rhea" id="RHEA-COMP:9684"/>
        <dbReference type="ChEBI" id="CHEBI:15377"/>
        <dbReference type="ChEBI" id="CHEBI:15378"/>
        <dbReference type="ChEBI" id="CHEBI:29985"/>
        <dbReference type="ChEBI" id="CHEBI:30616"/>
        <dbReference type="ChEBI" id="CHEBI:43474"/>
        <dbReference type="ChEBI" id="CHEBI:58359"/>
        <dbReference type="ChEBI" id="CHEBI:78520"/>
        <dbReference type="ChEBI" id="CHEBI:78521"/>
        <dbReference type="ChEBI" id="CHEBI:456216"/>
    </reaction>
</comment>
<dbReference type="NCBIfam" id="TIGR00135">
    <property type="entry name" value="gatC"/>
    <property type="match status" value="1"/>
</dbReference>
<protein>
    <recommendedName>
        <fullName evidence="1">Aspartyl/glutamyl-tRNA(Asn/Gln) amidotransferase subunit C</fullName>
        <shortName evidence="1">Asp/Glu-ADT subunit C</shortName>
        <ecNumber evidence="1">6.3.5.-</ecNumber>
    </recommendedName>
</protein>
<dbReference type="GO" id="GO:0006412">
    <property type="term" value="P:translation"/>
    <property type="evidence" value="ECO:0007669"/>
    <property type="project" value="UniProtKB-UniRule"/>
</dbReference>
<gene>
    <name evidence="1" type="primary">gatC</name>
    <name evidence="2" type="ORF">GRAN_0981</name>
</gene>
<dbReference type="PANTHER" id="PTHR15004:SF0">
    <property type="entry name" value="GLUTAMYL-TRNA(GLN) AMIDOTRANSFERASE SUBUNIT C, MITOCHONDRIAL"/>
    <property type="match status" value="1"/>
</dbReference>
<dbReference type="PANTHER" id="PTHR15004">
    <property type="entry name" value="GLUTAMYL-TRNA(GLN) AMIDOTRANSFERASE SUBUNIT C, MITOCHONDRIAL"/>
    <property type="match status" value="1"/>
</dbReference>
<evidence type="ECO:0000313" key="3">
    <source>
        <dbReference type="Proteomes" id="UP000289437"/>
    </source>
</evidence>
<organism evidence="2 3">
    <name type="scientific">Granulicella sibirica</name>
    <dbReference type="NCBI Taxonomy" id="2479048"/>
    <lineage>
        <taxon>Bacteria</taxon>
        <taxon>Pseudomonadati</taxon>
        <taxon>Acidobacteriota</taxon>
        <taxon>Terriglobia</taxon>
        <taxon>Terriglobales</taxon>
        <taxon>Acidobacteriaceae</taxon>
        <taxon>Granulicella</taxon>
    </lineage>
</organism>
<dbReference type="EMBL" id="RDSM01000001">
    <property type="protein sequence ID" value="RXH57671.1"/>
    <property type="molecule type" value="Genomic_DNA"/>
</dbReference>
<dbReference type="GO" id="GO:0016740">
    <property type="term" value="F:transferase activity"/>
    <property type="evidence" value="ECO:0007669"/>
    <property type="project" value="UniProtKB-KW"/>
</dbReference>
<comment type="catalytic activity">
    <reaction evidence="1">
        <text>L-aspartyl-tRNA(Asn) + L-glutamine + ATP + H2O = L-asparaginyl-tRNA(Asn) + L-glutamate + ADP + phosphate + 2 H(+)</text>
        <dbReference type="Rhea" id="RHEA:14513"/>
        <dbReference type="Rhea" id="RHEA-COMP:9674"/>
        <dbReference type="Rhea" id="RHEA-COMP:9677"/>
        <dbReference type="ChEBI" id="CHEBI:15377"/>
        <dbReference type="ChEBI" id="CHEBI:15378"/>
        <dbReference type="ChEBI" id="CHEBI:29985"/>
        <dbReference type="ChEBI" id="CHEBI:30616"/>
        <dbReference type="ChEBI" id="CHEBI:43474"/>
        <dbReference type="ChEBI" id="CHEBI:58359"/>
        <dbReference type="ChEBI" id="CHEBI:78515"/>
        <dbReference type="ChEBI" id="CHEBI:78516"/>
        <dbReference type="ChEBI" id="CHEBI:456216"/>
    </reaction>
</comment>
<dbReference type="GO" id="GO:0005524">
    <property type="term" value="F:ATP binding"/>
    <property type="evidence" value="ECO:0007669"/>
    <property type="project" value="UniProtKB-KW"/>
</dbReference>
<dbReference type="GO" id="GO:0050567">
    <property type="term" value="F:glutaminyl-tRNA synthase (glutamine-hydrolyzing) activity"/>
    <property type="evidence" value="ECO:0007669"/>
    <property type="project" value="UniProtKB-UniRule"/>
</dbReference>
<dbReference type="SUPFAM" id="SSF141000">
    <property type="entry name" value="Glu-tRNAGln amidotransferase C subunit"/>
    <property type="match status" value="1"/>
</dbReference>
<evidence type="ECO:0000313" key="2">
    <source>
        <dbReference type="EMBL" id="RXH57671.1"/>
    </source>
</evidence>
<keyword evidence="1" id="KW-0648">Protein biosynthesis</keyword>
<sequence length="108" mass="11852">MSEVASVTIEDVRRVAELANLELAAEEEPRMKRDLNAILVHFAQLSEVDTTGVPAMAQVADILGGLIDENGAELRPDDIRPSVDRTAVMHSAPETDGRFFKVPKVIER</sequence>
<keyword evidence="1" id="KW-0067">ATP-binding</keyword>
<dbReference type="Gene3D" id="1.10.20.60">
    <property type="entry name" value="Glu-tRNAGln amidotransferase C subunit, N-terminal domain"/>
    <property type="match status" value="1"/>
</dbReference>
<dbReference type="Pfam" id="PF02686">
    <property type="entry name" value="GatC"/>
    <property type="match status" value="1"/>
</dbReference>
<dbReference type="OrthoDB" id="9813938at2"/>
<reference evidence="3" key="2">
    <citation type="submission" date="2019-02" db="EMBL/GenBank/DDBJ databases">
        <title>Granulicella sibirica sp. nov., a psychrotolerant acidobacterium isolated from an organic soil layer in forested tundra, West Siberia.</title>
        <authorList>
            <person name="Oshkin I.Y."/>
            <person name="Kulichevskaya I.S."/>
            <person name="Rijpstra W.I.C."/>
            <person name="Sinninghe Damste J.S."/>
            <person name="Rakitin A.L."/>
            <person name="Ravin N.V."/>
            <person name="Dedysh S.N."/>
        </authorList>
    </citation>
    <scope>NUCLEOTIDE SEQUENCE [LARGE SCALE GENOMIC DNA]</scope>
    <source>
        <strain evidence="3">AF10</strain>
    </source>
</reference>
<dbReference type="InterPro" id="IPR003837">
    <property type="entry name" value="GatC"/>
</dbReference>
<accession>A0A4Q0T7T6</accession>
<dbReference type="Proteomes" id="UP000289437">
    <property type="component" value="Unassembled WGS sequence"/>
</dbReference>
<comment type="subunit">
    <text evidence="1">Heterotrimer of A, B and C subunits.</text>
</comment>
<name>A0A4Q0T7T6_9BACT</name>